<dbReference type="RefSeq" id="WP_013181620.1">
    <property type="nucleotide sequence ID" value="NC_014225.1"/>
</dbReference>
<gene>
    <name evidence="2" type="ordered locus">wcw_0523</name>
</gene>
<evidence type="ECO:0000313" key="3">
    <source>
        <dbReference type="Proteomes" id="UP000001505"/>
    </source>
</evidence>
<accession>D6YUT3</accession>
<dbReference type="KEGG" id="wch:wcw_0523"/>
<dbReference type="STRING" id="716544.wcw_0523"/>
<keyword evidence="3" id="KW-1185">Reference proteome</keyword>
<dbReference type="HOGENOM" id="CLU_440008_0_0_0"/>
<dbReference type="Proteomes" id="UP000001505">
    <property type="component" value="Chromosome"/>
</dbReference>
<protein>
    <submittedName>
        <fullName evidence="2">Uncharacterized protein</fullName>
    </submittedName>
</protein>
<evidence type="ECO:0000313" key="2">
    <source>
        <dbReference type="EMBL" id="ADI37894.1"/>
    </source>
</evidence>
<name>D6YUT3_WADCW</name>
<sequence>MNSLSDFSVSSSSSSSIVVDGGLESPRSVFKKHPFTLAEGKLKPTNYINPGIGKRLEESYRDVREINKKIEKSMRKLNPEDLSVVNQKALERLGFLIRKQQEAYGRYCHNMSMLHIGTDYVEREQGKKFPFFLFCRETFFQNTDEKLREYLNKTIVLDPSKPFHKKQRFDLVHPKWLQELFPKEKKEQTVEVDKKKRELHLLVLYKEALCYFCHRLKNEQASLKKTSEFANVDQVDQMIGKIKKILEKNKDVQKLLELVSEEVSIYLEGSFQQQIFDKAAEAFLHALEKSYQREVAYCNESICKAVLEAFNSEKNRPLAVESSRAVIGGIITFLEKRGKHDKILLPPFKGPPMDAEGDADYEKLMERKVQEYVVECQKLVGEKVFCDDQVVINFSMLLPQFASQECPGPENESALSAQERIFNFLMTLEEDQGLTKKFRAFMNAELMRSNRKCMKRLGEKNKDCMEIRKYLLYFYRAPFQTYLNEPVKALKEIDERIFKEIYKTSIFVQLKDWKDDETKKIIIGFDEEVVNFQFLRRGAIGLASENPAGVLVQDLSIMVSRPRKYETEIKDPVKLRFYCEKRKDLTREEEKELNRYLGRIAFILKMLKFPPLEIREIEDES</sequence>
<proteinExistence type="predicted"/>
<organism evidence="2 3">
    <name type="scientific">Waddlia chondrophila (strain ATCC VR-1470 / WSU 86-1044)</name>
    <dbReference type="NCBI Taxonomy" id="716544"/>
    <lineage>
        <taxon>Bacteria</taxon>
        <taxon>Pseudomonadati</taxon>
        <taxon>Chlamydiota</taxon>
        <taxon>Chlamydiia</taxon>
        <taxon>Parachlamydiales</taxon>
        <taxon>Waddliaceae</taxon>
        <taxon>Waddlia</taxon>
    </lineage>
</organism>
<feature type="compositionally biased region" description="Low complexity" evidence="1">
    <location>
        <begin position="1"/>
        <end position="16"/>
    </location>
</feature>
<dbReference type="EMBL" id="CP001928">
    <property type="protein sequence ID" value="ADI37894.1"/>
    <property type="molecule type" value="Genomic_DNA"/>
</dbReference>
<reference evidence="2 3" key="1">
    <citation type="journal article" date="2010" name="PLoS ONE">
        <title>The Waddlia genome: a window into chlamydial biology.</title>
        <authorList>
            <person name="Bertelli C."/>
            <person name="Collyn F."/>
            <person name="Croxatto A."/>
            <person name="Ruckert C."/>
            <person name="Polkinghorne A."/>
            <person name="Kebbi-Beghdadi C."/>
            <person name="Goesmann A."/>
            <person name="Vaughan L."/>
            <person name="Greub G."/>
        </authorList>
    </citation>
    <scope>NUCLEOTIDE SEQUENCE [LARGE SCALE GENOMIC DNA]</scope>
    <source>
        <strain evidence="3">ATCC VR-1470 / WSU 86-1044</strain>
    </source>
</reference>
<evidence type="ECO:0000256" key="1">
    <source>
        <dbReference type="SAM" id="MobiDB-lite"/>
    </source>
</evidence>
<dbReference type="AlphaFoldDB" id="D6YUT3"/>
<feature type="region of interest" description="Disordered" evidence="1">
    <location>
        <begin position="1"/>
        <end position="20"/>
    </location>
</feature>